<dbReference type="AlphaFoldDB" id="Q8TL64"/>
<dbReference type="HOGENOM" id="CLU_061134_0_0_2"/>
<dbReference type="InterPro" id="IPR011761">
    <property type="entry name" value="ATP-grasp"/>
</dbReference>
<accession>Q8TL64</accession>
<dbReference type="InParanoid" id="Q8TL64"/>
<dbReference type="Pfam" id="PF13535">
    <property type="entry name" value="ATP-grasp_4"/>
    <property type="match status" value="2"/>
</dbReference>
<dbReference type="RefSeq" id="WP_011023113.1">
    <property type="nucleotide sequence ID" value="NC_003552.1"/>
</dbReference>
<organism evidence="6 7">
    <name type="scientific">Methanosarcina acetivorans (strain ATCC 35395 / DSM 2834 / JCM 12185 / C2A)</name>
    <dbReference type="NCBI Taxonomy" id="188937"/>
    <lineage>
        <taxon>Archaea</taxon>
        <taxon>Methanobacteriati</taxon>
        <taxon>Methanobacteriota</taxon>
        <taxon>Stenosarchaea group</taxon>
        <taxon>Methanomicrobia</taxon>
        <taxon>Methanosarcinales</taxon>
        <taxon>Methanosarcinaceae</taxon>
        <taxon>Methanosarcina</taxon>
    </lineage>
</organism>
<dbReference type="GO" id="GO:0046872">
    <property type="term" value="F:metal ion binding"/>
    <property type="evidence" value="ECO:0007669"/>
    <property type="project" value="InterPro"/>
</dbReference>
<dbReference type="GO" id="GO:0016874">
    <property type="term" value="F:ligase activity"/>
    <property type="evidence" value="ECO:0007669"/>
    <property type="project" value="UniProtKB-KW"/>
</dbReference>
<dbReference type="PROSITE" id="PS50975">
    <property type="entry name" value="ATP_GRASP"/>
    <property type="match status" value="1"/>
</dbReference>
<keyword evidence="1" id="KW-0436">Ligase</keyword>
<keyword evidence="3 4" id="KW-0067">ATP-binding</keyword>
<dbReference type="Gene3D" id="3.30.470.20">
    <property type="entry name" value="ATP-grasp fold, B domain"/>
    <property type="match status" value="2"/>
</dbReference>
<reference evidence="6 7" key="1">
    <citation type="journal article" date="2002" name="Genome Res.">
        <title>The genome of Methanosarcina acetivorans reveals extensive metabolic and physiological diversity.</title>
        <authorList>
            <person name="Galagan J.E."/>
            <person name="Nusbaum C."/>
            <person name="Roy A."/>
            <person name="Endrizzi M.G."/>
            <person name="Macdonald P."/>
            <person name="FitzHugh W."/>
            <person name="Calvo S."/>
            <person name="Engels R."/>
            <person name="Smirnov S."/>
            <person name="Atnoor D."/>
            <person name="Brown A."/>
            <person name="Allen N."/>
            <person name="Naylor J."/>
            <person name="Stange-Thomann N."/>
            <person name="DeArellano K."/>
            <person name="Johnson R."/>
            <person name="Linton L."/>
            <person name="McEwan P."/>
            <person name="McKernan K."/>
            <person name="Talamas J."/>
            <person name="Tirrell A."/>
            <person name="Ye W."/>
            <person name="Zimmer A."/>
            <person name="Barber R.D."/>
            <person name="Cann I."/>
            <person name="Graham D.E."/>
            <person name="Grahame D.A."/>
            <person name="Guss A."/>
            <person name="Hedderich R."/>
            <person name="Ingram-Smith C."/>
            <person name="Kuettner C.H."/>
            <person name="Krzycki J.A."/>
            <person name="Leigh J.A."/>
            <person name="Li W."/>
            <person name="Liu J."/>
            <person name="Mukhopadhyay B."/>
            <person name="Reeve J.N."/>
            <person name="Smith K."/>
            <person name="Springer T.A."/>
            <person name="Umayam L.A."/>
            <person name="White O."/>
            <person name="White R.H."/>
            <person name="de Macario E.C."/>
            <person name="Ferry J.G."/>
            <person name="Jarrell K.F."/>
            <person name="Jing H."/>
            <person name="Macario A.J.L."/>
            <person name="Paulsen I."/>
            <person name="Pritchett M."/>
            <person name="Sowers K.R."/>
            <person name="Swanson R.V."/>
            <person name="Zinder S.H."/>
            <person name="Lander E."/>
            <person name="Metcalf W.W."/>
            <person name="Birren B."/>
        </authorList>
    </citation>
    <scope>NUCLEOTIDE SEQUENCE [LARGE SCALE GENOMIC DNA]</scope>
    <source>
        <strain evidence="7">ATCC 35395 / DSM 2834 / JCM 12185 / C2A</strain>
    </source>
</reference>
<dbReference type="KEGG" id="mac:MA_3176"/>
<protein>
    <recommendedName>
        <fullName evidence="5">ATP-grasp domain-containing protein</fullName>
    </recommendedName>
</protein>
<dbReference type="GO" id="GO:0005524">
    <property type="term" value="F:ATP binding"/>
    <property type="evidence" value="ECO:0007669"/>
    <property type="project" value="UniProtKB-UniRule"/>
</dbReference>
<sequence>MIILDEPYVSQILRDTIVEMNLPVLKNSTSERLGLSKEINLLKDAEFIELFKTENSRKIYSNSENSLAWIANNLGFTGIPEKIGIFKDKLRFRELMGHIYPDFSYQGVDFASLDELDIGAVKKPFIIKPAIGFFSAGVYRVDTPEEWEKVLPALKQEMEDIEDLFPPQVFNSGKFVLEDHIDGPELAVDAYYNSEGKPVILNILEHLFPSEDDVEDKVYTTSKKTIENYLEAVTELLCKINEVAKLWDFDIKDFEIQDSDVRDYERRDSELRNFELPDVQGKGLRDFPLHIELRVDKMDRLIPIEVNPIRFAGWCTTDIAYYAYGINVHRYFCEGLEPDWEEVLRDKERNGRTYCLLIAKKPDEIKTEKIETFDYEGLRSCFEKPLELRKLDYRQYPVFAFLFTETEDNSWEEIERYLKSDLMDFIRIRAEKGGKGEK</sequence>
<evidence type="ECO:0000259" key="5">
    <source>
        <dbReference type="PROSITE" id="PS50975"/>
    </source>
</evidence>
<feature type="domain" description="ATP-grasp" evidence="5">
    <location>
        <begin position="89"/>
        <end position="295"/>
    </location>
</feature>
<keyword evidence="7" id="KW-1185">Reference proteome</keyword>
<evidence type="ECO:0000313" key="6">
    <source>
        <dbReference type="EMBL" id="AAM06549.1"/>
    </source>
</evidence>
<dbReference type="InterPro" id="IPR052032">
    <property type="entry name" value="ATP-dep_AA_Ligase"/>
</dbReference>
<keyword evidence="2 4" id="KW-0547">Nucleotide-binding</keyword>
<dbReference type="SUPFAM" id="SSF56059">
    <property type="entry name" value="Glutathione synthetase ATP-binding domain-like"/>
    <property type="match status" value="1"/>
</dbReference>
<dbReference type="EnsemblBacteria" id="AAM06549">
    <property type="protein sequence ID" value="AAM06549"/>
    <property type="gene ID" value="MA_3176"/>
</dbReference>
<dbReference type="GeneID" id="68225997"/>
<evidence type="ECO:0000313" key="7">
    <source>
        <dbReference type="Proteomes" id="UP000002487"/>
    </source>
</evidence>
<evidence type="ECO:0000256" key="4">
    <source>
        <dbReference type="PROSITE-ProRule" id="PRU00409"/>
    </source>
</evidence>
<dbReference type="PANTHER" id="PTHR43585:SF2">
    <property type="entry name" value="ATP-GRASP ENZYME FSQD"/>
    <property type="match status" value="1"/>
</dbReference>
<dbReference type="EMBL" id="AE010299">
    <property type="protein sequence ID" value="AAM06549.1"/>
    <property type="molecule type" value="Genomic_DNA"/>
</dbReference>
<evidence type="ECO:0000256" key="1">
    <source>
        <dbReference type="ARBA" id="ARBA00022598"/>
    </source>
</evidence>
<dbReference type="PANTHER" id="PTHR43585">
    <property type="entry name" value="FUMIPYRROLE BIOSYNTHESIS PROTEIN C"/>
    <property type="match status" value="1"/>
</dbReference>
<evidence type="ECO:0000256" key="2">
    <source>
        <dbReference type="ARBA" id="ARBA00022741"/>
    </source>
</evidence>
<name>Q8TL64_METAC</name>
<evidence type="ECO:0000256" key="3">
    <source>
        <dbReference type="ARBA" id="ARBA00022840"/>
    </source>
</evidence>
<proteinExistence type="predicted"/>
<dbReference type="Proteomes" id="UP000002487">
    <property type="component" value="Chromosome"/>
</dbReference>
<gene>
    <name evidence="6" type="ordered locus">MA_3176</name>
</gene>